<evidence type="ECO:0000256" key="4">
    <source>
        <dbReference type="ARBA" id="ARBA00023242"/>
    </source>
</evidence>
<dbReference type="KEGG" id="nfi:NFIA_001890"/>
<gene>
    <name evidence="6" type="ORF">NFIA_001890</name>
</gene>
<sequence>MPRRAHKKSRNGCLECKRRHIKVFRPDSPRVANRAWLILLQCNENRPICSNCTVSERVCEYGINVFKVTRPVDSPYHSAASASLSPATNLPSGRSSLSPNPGTPQDAPVNMLHMELFHHLYTETLPELDRRKYADHFHSIMPHLLKAPYVVNELLAFSALHLSTKHPERQGYYRTHAAQLQTHALAIFKETDLEVNQETCVPLFFFSAILGLHTLCDVLVYRDNDFDQFVDKFVHCFRLQRGVRAICGKAWALLHQSVLKPLITDGQSLYQFDGRLGAGCEKLLHLVQAAKLGATLTDIYKQAIEDLQTSTNALIAAGSFAGRSHGSTGWPVLVPPEYIDLLLQRRPEALVILAHYAILLHSCRDSWMFGDGGRFLIESIRDFLGPDWTDWLEWPIKALDSPIEPLLQEFR</sequence>
<dbReference type="GO" id="GO:0008270">
    <property type="term" value="F:zinc ion binding"/>
    <property type="evidence" value="ECO:0007669"/>
    <property type="project" value="InterPro"/>
</dbReference>
<dbReference type="GO" id="GO:0003677">
    <property type="term" value="F:DNA binding"/>
    <property type="evidence" value="ECO:0007669"/>
    <property type="project" value="UniProtKB-KW"/>
</dbReference>
<protein>
    <recommendedName>
        <fullName evidence="8">C6 finger domain protein</fullName>
    </recommendedName>
</protein>
<evidence type="ECO:0000313" key="7">
    <source>
        <dbReference type="Proteomes" id="UP000006702"/>
    </source>
</evidence>
<keyword evidence="3" id="KW-0804">Transcription</keyword>
<evidence type="ECO:0000313" key="6">
    <source>
        <dbReference type="EMBL" id="EAW16840.1"/>
    </source>
</evidence>
<evidence type="ECO:0008006" key="8">
    <source>
        <dbReference type="Google" id="ProtNLM"/>
    </source>
</evidence>
<dbReference type="HOGENOM" id="CLU_024934_2_0_1"/>
<dbReference type="InterPro" id="IPR001138">
    <property type="entry name" value="Zn2Cys6_DnaBD"/>
</dbReference>
<name>A1DJF1_NEOFI</name>
<dbReference type="OrthoDB" id="4937900at2759"/>
<proteinExistence type="predicted"/>
<reference evidence="7" key="1">
    <citation type="journal article" date="2008" name="PLoS Genet.">
        <title>Genomic islands in the pathogenic filamentous fungus Aspergillus fumigatus.</title>
        <authorList>
            <person name="Fedorova N.D."/>
            <person name="Khaldi N."/>
            <person name="Joardar V.S."/>
            <person name="Maiti R."/>
            <person name="Amedeo P."/>
            <person name="Anderson M.J."/>
            <person name="Crabtree J."/>
            <person name="Silva J.C."/>
            <person name="Badger J.H."/>
            <person name="Albarraq A."/>
            <person name="Angiuoli S."/>
            <person name="Bussey H."/>
            <person name="Bowyer P."/>
            <person name="Cotty P.J."/>
            <person name="Dyer P.S."/>
            <person name="Egan A."/>
            <person name="Galens K."/>
            <person name="Fraser-Liggett C.M."/>
            <person name="Haas B.J."/>
            <person name="Inman J.M."/>
            <person name="Kent R."/>
            <person name="Lemieux S."/>
            <person name="Malavazi I."/>
            <person name="Orvis J."/>
            <person name="Roemer T."/>
            <person name="Ronning C.M."/>
            <person name="Sundaram J.P."/>
            <person name="Sutton G."/>
            <person name="Turner G."/>
            <person name="Venter J.C."/>
            <person name="White O.R."/>
            <person name="Whitty B.R."/>
            <person name="Youngman P."/>
            <person name="Wolfe K.H."/>
            <person name="Goldman G.H."/>
            <person name="Wortman J.R."/>
            <person name="Jiang B."/>
            <person name="Denning D.W."/>
            <person name="Nierman W.C."/>
        </authorList>
    </citation>
    <scope>NUCLEOTIDE SEQUENCE [LARGE SCALE GENOMIC DNA]</scope>
    <source>
        <strain evidence="7">ATCC 1020 / DSM 3700 / CBS 544.65 / FGSC A1164 / JCM 1740 / NRRL 181 / WB 181</strain>
    </source>
</reference>
<accession>A1DJF1</accession>
<dbReference type="EMBL" id="DS027697">
    <property type="protein sequence ID" value="EAW16840.1"/>
    <property type="molecule type" value="Genomic_DNA"/>
</dbReference>
<dbReference type="VEuPathDB" id="FungiDB:NFIA_001890"/>
<dbReference type="eggNOG" id="ENOG502SVCF">
    <property type="taxonomic scope" value="Eukaryota"/>
</dbReference>
<dbReference type="PANTHER" id="PTHR47784">
    <property type="entry name" value="STEROL UPTAKE CONTROL PROTEIN 2"/>
    <property type="match status" value="1"/>
</dbReference>
<dbReference type="Proteomes" id="UP000006702">
    <property type="component" value="Unassembled WGS sequence"/>
</dbReference>
<dbReference type="OMA" id="WIFELHR"/>
<keyword evidence="7" id="KW-1185">Reference proteome</keyword>
<dbReference type="GeneID" id="4585360"/>
<feature type="region of interest" description="Disordered" evidence="5">
    <location>
        <begin position="77"/>
        <end position="105"/>
    </location>
</feature>
<keyword evidence="2" id="KW-0238">DNA-binding</keyword>
<evidence type="ECO:0000256" key="1">
    <source>
        <dbReference type="ARBA" id="ARBA00023015"/>
    </source>
</evidence>
<dbReference type="AlphaFoldDB" id="A1DJF1"/>
<evidence type="ECO:0000256" key="2">
    <source>
        <dbReference type="ARBA" id="ARBA00023125"/>
    </source>
</evidence>
<dbReference type="STRING" id="331117.A1DJF1"/>
<dbReference type="GO" id="GO:0001228">
    <property type="term" value="F:DNA-binding transcription activator activity, RNA polymerase II-specific"/>
    <property type="evidence" value="ECO:0007669"/>
    <property type="project" value="TreeGrafter"/>
</dbReference>
<evidence type="ECO:0000256" key="5">
    <source>
        <dbReference type="SAM" id="MobiDB-lite"/>
    </source>
</evidence>
<dbReference type="RefSeq" id="XP_001258737.1">
    <property type="nucleotide sequence ID" value="XM_001258736.1"/>
</dbReference>
<organism evidence="6 7">
    <name type="scientific">Neosartorya fischeri (strain ATCC 1020 / DSM 3700 / CBS 544.65 / FGSC A1164 / JCM 1740 / NRRL 181 / WB 181)</name>
    <name type="common">Aspergillus fischerianus</name>
    <dbReference type="NCBI Taxonomy" id="331117"/>
    <lineage>
        <taxon>Eukaryota</taxon>
        <taxon>Fungi</taxon>
        <taxon>Dikarya</taxon>
        <taxon>Ascomycota</taxon>
        <taxon>Pezizomycotina</taxon>
        <taxon>Eurotiomycetes</taxon>
        <taxon>Eurotiomycetidae</taxon>
        <taxon>Eurotiales</taxon>
        <taxon>Aspergillaceae</taxon>
        <taxon>Aspergillus</taxon>
        <taxon>Aspergillus subgen. Fumigati</taxon>
    </lineage>
</organism>
<evidence type="ECO:0000256" key="3">
    <source>
        <dbReference type="ARBA" id="ARBA00023163"/>
    </source>
</evidence>
<keyword evidence="4" id="KW-0539">Nucleus</keyword>
<keyword evidence="1" id="KW-0805">Transcription regulation</keyword>
<dbReference type="InterPro" id="IPR053157">
    <property type="entry name" value="Sterol_Uptake_Regulator"/>
</dbReference>
<dbReference type="PANTHER" id="PTHR47784:SF4">
    <property type="entry name" value="ZN(II)2CYS6 TRANSCRIPTION FACTOR (EUROFUNG)"/>
    <property type="match status" value="1"/>
</dbReference>
<dbReference type="Gene3D" id="4.10.240.10">
    <property type="entry name" value="Zn(2)-C6 fungal-type DNA-binding domain"/>
    <property type="match status" value="1"/>
</dbReference>
<dbReference type="CDD" id="cd00067">
    <property type="entry name" value="GAL4"/>
    <property type="match status" value="1"/>
</dbReference>
<dbReference type="InterPro" id="IPR036864">
    <property type="entry name" value="Zn2-C6_fun-type_DNA-bd_sf"/>
</dbReference>
<feature type="compositionally biased region" description="Polar residues" evidence="5">
    <location>
        <begin position="80"/>
        <end position="100"/>
    </location>
</feature>